<sequence length="237" mass="24823">MLGLLAVITGLAIGQSERRPRGRTAIAVALVLVCWGGATVRSAAMSLLSPPPWVLDREKYEALAAEIPLSESERVLDIGCGTGRSLVGLAPAIPDHCSLLAVDVFDDRIILGNGPRLASRNARLAGVDATPIRGDAARIPLAADTVDTVTLCRVLHDLSATDAREALTEAHRVCTPGGTVGVLALPYPHNEAAKPAAYWGELVAEAGLTVSDVVERDDGYVIVVGTVPSDRAVRARK</sequence>
<dbReference type="GO" id="GO:0008168">
    <property type="term" value="F:methyltransferase activity"/>
    <property type="evidence" value="ECO:0007669"/>
    <property type="project" value="UniProtKB-KW"/>
</dbReference>
<protein>
    <submittedName>
        <fullName evidence="2">Class I SAM-dependent methyltransferase</fullName>
        <ecNumber evidence="2">2.1.1.-</ecNumber>
    </submittedName>
</protein>
<dbReference type="PANTHER" id="PTHR42912">
    <property type="entry name" value="METHYLTRANSFERASE"/>
    <property type="match status" value="1"/>
</dbReference>
<evidence type="ECO:0000259" key="1">
    <source>
        <dbReference type="Pfam" id="PF13649"/>
    </source>
</evidence>
<gene>
    <name evidence="2" type="ORF">ACFQE6_11020</name>
</gene>
<organism evidence="2 3">
    <name type="scientific">Natrinema soli</name>
    <dbReference type="NCBI Taxonomy" id="1930624"/>
    <lineage>
        <taxon>Archaea</taxon>
        <taxon>Methanobacteriati</taxon>
        <taxon>Methanobacteriota</taxon>
        <taxon>Stenosarchaea group</taxon>
        <taxon>Halobacteria</taxon>
        <taxon>Halobacteriales</taxon>
        <taxon>Natrialbaceae</taxon>
        <taxon>Natrinema</taxon>
    </lineage>
</organism>
<reference evidence="2 3" key="1">
    <citation type="journal article" date="2019" name="Int. J. Syst. Evol. Microbiol.">
        <title>The Global Catalogue of Microorganisms (GCM) 10K type strain sequencing project: providing services to taxonomists for standard genome sequencing and annotation.</title>
        <authorList>
            <consortium name="The Broad Institute Genomics Platform"/>
            <consortium name="The Broad Institute Genome Sequencing Center for Infectious Disease"/>
            <person name="Wu L."/>
            <person name="Ma J."/>
        </authorList>
    </citation>
    <scope>NUCLEOTIDE SEQUENCE [LARGE SCALE GENOMIC DNA]</scope>
    <source>
        <strain evidence="2 3">LMG 29247</strain>
    </source>
</reference>
<dbReference type="Pfam" id="PF13649">
    <property type="entry name" value="Methyltransf_25"/>
    <property type="match status" value="1"/>
</dbReference>
<dbReference type="InterPro" id="IPR041698">
    <property type="entry name" value="Methyltransf_25"/>
</dbReference>
<dbReference type="InterPro" id="IPR029063">
    <property type="entry name" value="SAM-dependent_MTases_sf"/>
</dbReference>
<dbReference type="GO" id="GO:0032259">
    <property type="term" value="P:methylation"/>
    <property type="evidence" value="ECO:0007669"/>
    <property type="project" value="UniProtKB-KW"/>
</dbReference>
<dbReference type="RefSeq" id="WP_273738520.1">
    <property type="nucleotide sequence ID" value="NZ_JAQIVI010000149.1"/>
</dbReference>
<keyword evidence="2" id="KW-0808">Transferase</keyword>
<dbReference type="CDD" id="cd02440">
    <property type="entry name" value="AdoMet_MTases"/>
    <property type="match status" value="1"/>
</dbReference>
<comment type="caution">
    <text evidence="2">The sequence shown here is derived from an EMBL/GenBank/DDBJ whole genome shotgun (WGS) entry which is preliminary data.</text>
</comment>
<dbReference type="Gene3D" id="3.40.50.150">
    <property type="entry name" value="Vaccinia Virus protein VP39"/>
    <property type="match status" value="1"/>
</dbReference>
<dbReference type="Proteomes" id="UP001596383">
    <property type="component" value="Unassembled WGS sequence"/>
</dbReference>
<name>A0ABD5SPV0_9EURY</name>
<evidence type="ECO:0000313" key="2">
    <source>
        <dbReference type="EMBL" id="MFC6765498.1"/>
    </source>
</evidence>
<keyword evidence="3" id="KW-1185">Reference proteome</keyword>
<dbReference type="EC" id="2.1.1.-" evidence="2"/>
<dbReference type="AlphaFoldDB" id="A0ABD5SPV0"/>
<evidence type="ECO:0000313" key="3">
    <source>
        <dbReference type="Proteomes" id="UP001596383"/>
    </source>
</evidence>
<accession>A0ABD5SPV0</accession>
<dbReference type="SUPFAM" id="SSF53335">
    <property type="entry name" value="S-adenosyl-L-methionine-dependent methyltransferases"/>
    <property type="match status" value="1"/>
</dbReference>
<dbReference type="InterPro" id="IPR050508">
    <property type="entry name" value="Methyltransf_Superfamily"/>
</dbReference>
<dbReference type="EMBL" id="JBHSWV010000149">
    <property type="protein sequence ID" value="MFC6765498.1"/>
    <property type="molecule type" value="Genomic_DNA"/>
</dbReference>
<proteinExistence type="predicted"/>
<feature type="domain" description="Methyltransferase" evidence="1">
    <location>
        <begin position="75"/>
        <end position="178"/>
    </location>
</feature>
<keyword evidence="2" id="KW-0489">Methyltransferase</keyword>